<evidence type="ECO:0000313" key="2">
    <source>
        <dbReference type="EMBL" id="KZT12647.1"/>
    </source>
</evidence>
<keyword evidence="3" id="KW-1185">Reference proteome</keyword>
<dbReference type="Pfam" id="PF11927">
    <property type="entry name" value="HODM_asu-like"/>
    <property type="match status" value="1"/>
</dbReference>
<dbReference type="RefSeq" id="XP_040770157.1">
    <property type="nucleotide sequence ID" value="XM_040903584.1"/>
</dbReference>
<dbReference type="GeneID" id="63820615"/>
<evidence type="ECO:0000313" key="3">
    <source>
        <dbReference type="Proteomes" id="UP000076871"/>
    </source>
</evidence>
<name>A0A165I690_9APHY</name>
<keyword evidence="1" id="KW-0472">Membrane</keyword>
<dbReference type="STRING" id="1314785.A0A165I690"/>
<sequence>MSLKDLAGIGPLLLCALFALIILAIRKVRSTRASFADRARCDKEGKREAAMARAQTQEREPGVWHPVEFDYPAIEPFEGDIMTLKPIPYRPFRWGEYHVTMGIRSMNWNEWTEIDKTFFDYHKVVKHRLQIRGDRAVIVNPAQPGIVGSAHAAARELVHELAEYLSRRYPDLYRVVRKEKGEKGEGGWYGEGPIKTITIEPLDQTYDLDEMEPLKVASLLIQEDLAIMIEGTDGRYYLQAGAICIAGSWRLQDKIGMPLEEIHVTGHVPQYQSKLHLSMSRFFRRLPVDKPVVRNNYGFQLVRPPTADPNADPIEALDPTELSWCRTVHGDEDRMDFERIAAANITTLVDEKEEQKRTQMPVNPKTVYLRSERQTLRRLPRTGAIVFTIRVYQTPVEQLAAEPGVPGRLASAVRGWSDDVAEYKSLHVYKDILQYLDEKHSEQLLDGVITEDERLSPYPF</sequence>
<gene>
    <name evidence="2" type="ORF">LAESUDRAFT_640177</name>
</gene>
<accession>A0A165I690</accession>
<feature type="transmembrane region" description="Helical" evidence="1">
    <location>
        <begin position="6"/>
        <end position="25"/>
    </location>
</feature>
<evidence type="ECO:0008006" key="4">
    <source>
        <dbReference type="Google" id="ProtNLM"/>
    </source>
</evidence>
<reference evidence="2 3" key="1">
    <citation type="journal article" date="2016" name="Mol. Biol. Evol.">
        <title>Comparative Genomics of Early-Diverging Mushroom-Forming Fungi Provides Insights into the Origins of Lignocellulose Decay Capabilities.</title>
        <authorList>
            <person name="Nagy L.G."/>
            <person name="Riley R."/>
            <person name="Tritt A."/>
            <person name="Adam C."/>
            <person name="Daum C."/>
            <person name="Floudas D."/>
            <person name="Sun H."/>
            <person name="Yadav J.S."/>
            <person name="Pangilinan J."/>
            <person name="Larsson K.H."/>
            <person name="Matsuura K."/>
            <person name="Barry K."/>
            <person name="Labutti K."/>
            <person name="Kuo R."/>
            <person name="Ohm R.A."/>
            <person name="Bhattacharya S.S."/>
            <person name="Shirouzu T."/>
            <person name="Yoshinaga Y."/>
            <person name="Martin F.M."/>
            <person name="Grigoriev I.V."/>
            <person name="Hibbett D.S."/>
        </authorList>
    </citation>
    <scope>NUCLEOTIDE SEQUENCE [LARGE SCALE GENOMIC DNA]</scope>
    <source>
        <strain evidence="2 3">93-53</strain>
    </source>
</reference>
<dbReference type="AlphaFoldDB" id="A0A165I690"/>
<organism evidence="2 3">
    <name type="scientific">Laetiporus sulphureus 93-53</name>
    <dbReference type="NCBI Taxonomy" id="1314785"/>
    <lineage>
        <taxon>Eukaryota</taxon>
        <taxon>Fungi</taxon>
        <taxon>Dikarya</taxon>
        <taxon>Basidiomycota</taxon>
        <taxon>Agaricomycotina</taxon>
        <taxon>Agaricomycetes</taxon>
        <taxon>Polyporales</taxon>
        <taxon>Laetiporus</taxon>
    </lineage>
</organism>
<evidence type="ECO:0000256" key="1">
    <source>
        <dbReference type="SAM" id="Phobius"/>
    </source>
</evidence>
<dbReference type="InterPro" id="IPR021848">
    <property type="entry name" value="HODM_asu-like"/>
</dbReference>
<keyword evidence="1" id="KW-0812">Transmembrane</keyword>
<dbReference type="OrthoDB" id="497541at2759"/>
<dbReference type="EMBL" id="KV427605">
    <property type="protein sequence ID" value="KZT12647.1"/>
    <property type="molecule type" value="Genomic_DNA"/>
</dbReference>
<keyword evidence="1" id="KW-1133">Transmembrane helix</keyword>
<dbReference type="InParanoid" id="A0A165I690"/>
<proteinExistence type="predicted"/>
<protein>
    <recommendedName>
        <fullName evidence="4">HRQ family protein</fullName>
    </recommendedName>
</protein>
<dbReference type="Proteomes" id="UP000076871">
    <property type="component" value="Unassembled WGS sequence"/>
</dbReference>